<keyword evidence="4 15" id="KW-0479">Metal-binding</keyword>
<keyword evidence="6 15" id="KW-0863">Zinc-finger</keyword>
<dbReference type="Proteomes" id="UP000192917">
    <property type="component" value="Unassembled WGS sequence"/>
</dbReference>
<dbReference type="SUPFAM" id="SSF81624">
    <property type="entry name" value="N-terminal domain of MutM-like DNA repair proteins"/>
    <property type="match status" value="1"/>
</dbReference>
<dbReference type="GO" id="GO:0006284">
    <property type="term" value="P:base-excision repair"/>
    <property type="evidence" value="ECO:0007669"/>
    <property type="project" value="InterPro"/>
</dbReference>
<comment type="catalytic activity">
    <reaction evidence="1 15">
        <text>Hydrolysis of DNA containing ring-opened 7-methylguanine residues, releasing 2,6-diamino-4-hydroxy-5-(N-methyl)formamidopyrimidine.</text>
        <dbReference type="EC" id="3.2.2.23"/>
    </reaction>
</comment>
<evidence type="ECO:0000256" key="15">
    <source>
        <dbReference type="HAMAP-Rule" id="MF_00103"/>
    </source>
</evidence>
<dbReference type="InterPro" id="IPR000214">
    <property type="entry name" value="Znf_DNA_glyclase/AP_lyase"/>
</dbReference>
<dbReference type="PANTHER" id="PTHR22993:SF9">
    <property type="entry name" value="FORMAMIDOPYRIMIDINE-DNA GLYCOSYLASE"/>
    <property type="match status" value="1"/>
</dbReference>
<keyword evidence="10 15" id="KW-0234">DNA repair</keyword>
<evidence type="ECO:0000313" key="18">
    <source>
        <dbReference type="EMBL" id="SME93968.1"/>
    </source>
</evidence>
<sequence>MPELPEVETVCRGLRPVLEGRRLRRVEQRRPDLRFPLPPRFVERLTGQRLTRIDRRAKFILAQLEGGETLICHLGMSGRMLLVDDPSLPLEKHDHVVLETEEGRQVRFNDARRFGFMDLWPTEGLAQHPMLAPLGPEPLSNAFNGPALAAALAGRMSPIKAALLDQRVVAGLGNIYVSEALFHAGLSPRRLAATVQGGRAERLAAAVRDVLTRAIAAGGSSLRDYVQTSGELGYFQHAWAVYGREGEACPGCDCEPARSGGIRRLVQSNRSTFYCPRRQR</sequence>
<comment type="similarity">
    <text evidence="2 15">Belongs to the FPG family.</text>
</comment>
<keyword evidence="9 15" id="KW-0238">DNA-binding</keyword>
<feature type="active site" description="Proton donor; for beta-elimination activity" evidence="15">
    <location>
        <position position="58"/>
    </location>
</feature>
<dbReference type="EC" id="4.2.99.18" evidence="15"/>
<dbReference type="Gene3D" id="1.10.8.50">
    <property type="match status" value="1"/>
</dbReference>
<comment type="catalytic activity">
    <reaction evidence="14 15">
        <text>2'-deoxyribonucleotide-(2'-deoxyribose 5'-phosphate)-2'-deoxyribonucleotide-DNA = a 3'-end 2'-deoxyribonucleotide-(2,3-dehydro-2,3-deoxyribose 5'-phosphate)-DNA + a 5'-end 5'-phospho-2'-deoxyribonucleoside-DNA + H(+)</text>
        <dbReference type="Rhea" id="RHEA:66592"/>
        <dbReference type="Rhea" id="RHEA-COMP:13180"/>
        <dbReference type="Rhea" id="RHEA-COMP:16897"/>
        <dbReference type="Rhea" id="RHEA-COMP:17067"/>
        <dbReference type="ChEBI" id="CHEBI:15378"/>
        <dbReference type="ChEBI" id="CHEBI:136412"/>
        <dbReference type="ChEBI" id="CHEBI:157695"/>
        <dbReference type="ChEBI" id="CHEBI:167181"/>
        <dbReference type="EC" id="4.2.99.18"/>
    </reaction>
</comment>
<dbReference type="InterPro" id="IPR020629">
    <property type="entry name" value="FPG_Glyclase"/>
</dbReference>
<dbReference type="SMART" id="SM01232">
    <property type="entry name" value="H2TH"/>
    <property type="match status" value="1"/>
</dbReference>
<dbReference type="RefSeq" id="WP_085120953.1">
    <property type="nucleotide sequence ID" value="NZ_FWZX01000001.1"/>
</dbReference>
<dbReference type="AlphaFoldDB" id="A0A1Y6B5Z4"/>
<keyword evidence="13 15" id="KW-0326">Glycosidase</keyword>
<evidence type="ECO:0000256" key="10">
    <source>
        <dbReference type="ARBA" id="ARBA00023204"/>
    </source>
</evidence>
<evidence type="ECO:0000256" key="1">
    <source>
        <dbReference type="ARBA" id="ARBA00001668"/>
    </source>
</evidence>
<evidence type="ECO:0000259" key="17">
    <source>
        <dbReference type="PROSITE" id="PS51068"/>
    </source>
</evidence>
<evidence type="ECO:0000256" key="13">
    <source>
        <dbReference type="ARBA" id="ARBA00023295"/>
    </source>
</evidence>
<dbReference type="STRING" id="560819.SAMN05428998_101630"/>
<evidence type="ECO:0000256" key="6">
    <source>
        <dbReference type="ARBA" id="ARBA00022771"/>
    </source>
</evidence>
<dbReference type="EC" id="3.2.2.23" evidence="15"/>
<keyword evidence="19" id="KW-1185">Reference proteome</keyword>
<organism evidence="18 19">
    <name type="scientific">Tistlia consotensis USBA 355</name>
    <dbReference type="NCBI Taxonomy" id="560819"/>
    <lineage>
        <taxon>Bacteria</taxon>
        <taxon>Pseudomonadati</taxon>
        <taxon>Pseudomonadota</taxon>
        <taxon>Alphaproteobacteria</taxon>
        <taxon>Rhodospirillales</taxon>
        <taxon>Rhodovibrionaceae</taxon>
        <taxon>Tistlia</taxon>
    </lineage>
</organism>
<keyword evidence="7 15" id="KW-0378">Hydrolase</keyword>
<evidence type="ECO:0000256" key="8">
    <source>
        <dbReference type="ARBA" id="ARBA00022833"/>
    </source>
</evidence>
<name>A0A1Y6B5Z4_9PROT</name>
<dbReference type="SMART" id="SM00898">
    <property type="entry name" value="Fapy_DNA_glyco"/>
    <property type="match status" value="1"/>
</dbReference>
<dbReference type="PROSITE" id="PS51068">
    <property type="entry name" value="FPG_CAT"/>
    <property type="match status" value="1"/>
</dbReference>
<proteinExistence type="inferred from homology"/>
<dbReference type="InterPro" id="IPR012319">
    <property type="entry name" value="FPG_cat"/>
</dbReference>
<keyword evidence="5 15" id="KW-0227">DNA damage</keyword>
<dbReference type="Pfam" id="PF06831">
    <property type="entry name" value="H2TH"/>
    <property type="match status" value="1"/>
</dbReference>
<dbReference type="SUPFAM" id="SSF46946">
    <property type="entry name" value="S13-like H2TH domain"/>
    <property type="match status" value="1"/>
</dbReference>
<evidence type="ECO:0000256" key="7">
    <source>
        <dbReference type="ARBA" id="ARBA00022801"/>
    </source>
</evidence>
<evidence type="ECO:0000313" key="19">
    <source>
        <dbReference type="Proteomes" id="UP000192917"/>
    </source>
</evidence>
<keyword evidence="12 15" id="KW-0511">Multifunctional enzyme</keyword>
<evidence type="ECO:0000259" key="16">
    <source>
        <dbReference type="PROSITE" id="PS51066"/>
    </source>
</evidence>
<dbReference type="GO" id="GO:0003684">
    <property type="term" value="F:damaged DNA binding"/>
    <property type="evidence" value="ECO:0007669"/>
    <property type="project" value="InterPro"/>
</dbReference>
<dbReference type="InterPro" id="IPR015886">
    <property type="entry name" value="H2TH_FPG"/>
</dbReference>
<dbReference type="GO" id="GO:0034039">
    <property type="term" value="F:8-oxo-7,8-dihydroguanine DNA N-glycosylase activity"/>
    <property type="evidence" value="ECO:0007669"/>
    <property type="project" value="TreeGrafter"/>
</dbReference>
<feature type="domain" description="Formamidopyrimidine-DNA glycosylase catalytic" evidence="17">
    <location>
        <begin position="2"/>
        <end position="115"/>
    </location>
</feature>
<dbReference type="NCBIfam" id="TIGR00577">
    <property type="entry name" value="fpg"/>
    <property type="match status" value="1"/>
</dbReference>
<evidence type="ECO:0000256" key="3">
    <source>
        <dbReference type="ARBA" id="ARBA00011245"/>
    </source>
</evidence>
<reference evidence="18 19" key="1">
    <citation type="submission" date="2017-04" db="EMBL/GenBank/DDBJ databases">
        <authorList>
            <person name="Afonso C.L."/>
            <person name="Miller P.J."/>
            <person name="Scott M.A."/>
            <person name="Spackman E."/>
            <person name="Goraichik I."/>
            <person name="Dimitrov K.M."/>
            <person name="Suarez D.L."/>
            <person name="Swayne D.E."/>
        </authorList>
    </citation>
    <scope>NUCLEOTIDE SEQUENCE [LARGE SCALE GENOMIC DNA]</scope>
    <source>
        <strain evidence="18 19">USBA 355</strain>
    </source>
</reference>
<evidence type="ECO:0000256" key="14">
    <source>
        <dbReference type="ARBA" id="ARBA00044632"/>
    </source>
</evidence>
<dbReference type="InterPro" id="IPR035937">
    <property type="entry name" value="FPG_N"/>
</dbReference>
<feature type="domain" description="FPG-type" evidence="16">
    <location>
        <begin position="240"/>
        <end position="280"/>
    </location>
</feature>
<dbReference type="CDD" id="cd08966">
    <property type="entry name" value="EcFpg-like_N"/>
    <property type="match status" value="1"/>
</dbReference>
<evidence type="ECO:0000256" key="12">
    <source>
        <dbReference type="ARBA" id="ARBA00023268"/>
    </source>
</evidence>
<dbReference type="NCBIfam" id="NF002211">
    <property type="entry name" value="PRK01103.1"/>
    <property type="match status" value="1"/>
</dbReference>
<dbReference type="GO" id="GO:0140078">
    <property type="term" value="F:class I DNA-(apurinic or apyrimidinic site) endonuclease activity"/>
    <property type="evidence" value="ECO:0007669"/>
    <property type="project" value="UniProtKB-EC"/>
</dbReference>
<dbReference type="PANTHER" id="PTHR22993">
    <property type="entry name" value="FORMAMIDOPYRIMIDINE-DNA GLYCOSYLASE"/>
    <property type="match status" value="1"/>
</dbReference>
<feature type="active site" description="Proton donor" evidence="15">
    <location>
        <position position="3"/>
    </location>
</feature>
<feature type="binding site" evidence="15">
    <location>
        <position position="112"/>
    </location>
    <ligand>
        <name>DNA</name>
        <dbReference type="ChEBI" id="CHEBI:16991"/>
    </ligand>
</feature>
<comment type="function">
    <text evidence="15">Involved in base excision repair of DNA damaged by oxidation or by mutagenic agents. Acts as DNA glycosylase that recognizes and removes damaged bases. Has a preference for oxidized purines, such as 7,8-dihydro-8-oxoguanine (8-oxoG). Has AP (apurinic/apyrimidinic) lyase activity and introduces nicks in the DNA strand. Cleaves the DNA backbone by beta-delta elimination to generate a single-strand break at the site of the removed base with both 3'- and 5'-phosphates.</text>
</comment>
<keyword evidence="8 15" id="KW-0862">Zinc</keyword>
<dbReference type="FunFam" id="1.10.8.50:FF:000003">
    <property type="entry name" value="Formamidopyrimidine-DNA glycosylase"/>
    <property type="match status" value="1"/>
</dbReference>
<keyword evidence="11 15" id="KW-0456">Lyase</keyword>
<feature type="active site" description="Proton donor; for delta-elimination activity" evidence="15">
    <location>
        <position position="270"/>
    </location>
</feature>
<dbReference type="Pfam" id="PF01149">
    <property type="entry name" value="Fapy_DNA_glyco"/>
    <property type="match status" value="1"/>
</dbReference>
<comment type="subunit">
    <text evidence="3 15">Monomer.</text>
</comment>
<gene>
    <name evidence="15" type="primary">mutM</name>
    <name evidence="15" type="synonym">fpg</name>
    <name evidence="18" type="ORF">SAMN05428998_101630</name>
</gene>
<feature type="active site" description="Schiff-base intermediate with DNA" evidence="15">
    <location>
        <position position="2"/>
    </location>
</feature>
<dbReference type="GO" id="GO:0008270">
    <property type="term" value="F:zinc ion binding"/>
    <property type="evidence" value="ECO:0007669"/>
    <property type="project" value="UniProtKB-UniRule"/>
</dbReference>
<evidence type="ECO:0000256" key="5">
    <source>
        <dbReference type="ARBA" id="ARBA00022763"/>
    </source>
</evidence>
<evidence type="ECO:0000256" key="4">
    <source>
        <dbReference type="ARBA" id="ARBA00022723"/>
    </source>
</evidence>
<dbReference type="EMBL" id="FWZX01000001">
    <property type="protein sequence ID" value="SME93968.1"/>
    <property type="molecule type" value="Genomic_DNA"/>
</dbReference>
<feature type="binding site" evidence="15">
    <location>
        <position position="93"/>
    </location>
    <ligand>
        <name>DNA</name>
        <dbReference type="ChEBI" id="CHEBI:16991"/>
    </ligand>
</feature>
<dbReference type="InterPro" id="IPR010979">
    <property type="entry name" value="Ribosomal_uS13-like_H2TH"/>
</dbReference>
<dbReference type="Gene3D" id="3.20.190.10">
    <property type="entry name" value="MutM-like, N-terminal"/>
    <property type="match status" value="1"/>
</dbReference>
<feature type="binding site" evidence="15">
    <location>
        <position position="155"/>
    </location>
    <ligand>
        <name>DNA</name>
        <dbReference type="ChEBI" id="CHEBI:16991"/>
    </ligand>
</feature>
<evidence type="ECO:0000256" key="2">
    <source>
        <dbReference type="ARBA" id="ARBA00009409"/>
    </source>
</evidence>
<accession>A0A1Y6B5Z4</accession>
<comment type="cofactor">
    <cofactor evidence="15">
        <name>Zn(2+)</name>
        <dbReference type="ChEBI" id="CHEBI:29105"/>
    </cofactor>
    <text evidence="15">Binds 1 zinc ion per subunit.</text>
</comment>
<dbReference type="HAMAP" id="MF_00103">
    <property type="entry name" value="Fapy_DNA_glycosyl"/>
    <property type="match status" value="1"/>
</dbReference>
<protein>
    <recommendedName>
        <fullName evidence="15">Formamidopyrimidine-DNA glycosylase</fullName>
        <shortName evidence="15">Fapy-DNA glycosylase</shortName>
        <ecNumber evidence="15">3.2.2.23</ecNumber>
    </recommendedName>
    <alternativeName>
        <fullName evidence="15">DNA-(apurinic or apyrimidinic site) lyase MutM</fullName>
        <shortName evidence="15">AP lyase MutM</shortName>
        <ecNumber evidence="15">4.2.99.18</ecNumber>
    </alternativeName>
</protein>
<dbReference type="PROSITE" id="PS51066">
    <property type="entry name" value="ZF_FPG_2"/>
    <property type="match status" value="1"/>
</dbReference>
<dbReference type="SUPFAM" id="SSF57716">
    <property type="entry name" value="Glucocorticoid receptor-like (DNA-binding domain)"/>
    <property type="match status" value="1"/>
</dbReference>
<evidence type="ECO:0000256" key="11">
    <source>
        <dbReference type="ARBA" id="ARBA00023239"/>
    </source>
</evidence>
<evidence type="ECO:0000256" key="9">
    <source>
        <dbReference type="ARBA" id="ARBA00023125"/>
    </source>
</evidence>